<dbReference type="InterPro" id="IPR009009">
    <property type="entry name" value="RlpA-like_DPBB"/>
</dbReference>
<reference evidence="6 7" key="1">
    <citation type="journal article" date="2018" name="Aquat. Microb. Ecol.">
        <title>Gammaproteobacterial methanotrophs dominate.</title>
        <authorList>
            <person name="Rissanen A.J."/>
            <person name="Saarenheimo J."/>
            <person name="Tiirola M."/>
            <person name="Peura S."/>
            <person name="Aalto S.L."/>
            <person name="Karvinen A."/>
            <person name="Nykanen H."/>
        </authorList>
    </citation>
    <scope>NUCLEOTIDE SEQUENCE [LARGE SCALE GENOMIC DNA]</scope>
    <source>
        <strain evidence="6">AMbin10</strain>
    </source>
</reference>
<accession>A0A2W4TDE7</accession>
<dbReference type="CDD" id="cd22268">
    <property type="entry name" value="DPBB_RlpA-like"/>
    <property type="match status" value="1"/>
</dbReference>
<dbReference type="InterPro" id="IPR012997">
    <property type="entry name" value="RplA"/>
</dbReference>
<dbReference type="Pfam" id="PF03330">
    <property type="entry name" value="DPBB_1"/>
    <property type="match status" value="1"/>
</dbReference>
<evidence type="ECO:0000259" key="5">
    <source>
        <dbReference type="Pfam" id="PF03330"/>
    </source>
</evidence>
<dbReference type="EC" id="4.2.2.-" evidence="3"/>
<dbReference type="InterPro" id="IPR036908">
    <property type="entry name" value="RlpA-like_sf"/>
</dbReference>
<comment type="caution">
    <text evidence="6">The sequence shown here is derived from an EMBL/GenBank/DDBJ whole genome shotgun (WGS) entry which is preliminary data.</text>
</comment>
<protein>
    <recommendedName>
        <fullName evidence="3">Endolytic peptidoglycan transglycosylase RlpA</fullName>
        <ecNumber evidence="3">4.2.2.-</ecNumber>
    </recommendedName>
</protein>
<dbReference type="Proteomes" id="UP000249396">
    <property type="component" value="Unassembled WGS sequence"/>
</dbReference>
<dbReference type="EMBL" id="QJPH01000278">
    <property type="protein sequence ID" value="PZN80777.1"/>
    <property type="molecule type" value="Genomic_DNA"/>
</dbReference>
<dbReference type="GO" id="GO:0071555">
    <property type="term" value="P:cell wall organization"/>
    <property type="evidence" value="ECO:0007669"/>
    <property type="project" value="UniProtKB-KW"/>
</dbReference>
<keyword evidence="2 3" id="KW-0961">Cell wall biogenesis/degradation</keyword>
<feature type="signal peptide" evidence="3">
    <location>
        <begin position="1"/>
        <end position="18"/>
    </location>
</feature>
<dbReference type="AlphaFoldDB" id="A0A2W4TDE7"/>
<dbReference type="InterPro" id="IPR034718">
    <property type="entry name" value="RlpA"/>
</dbReference>
<feature type="domain" description="RlpA-like protein double-psi beta-barrel" evidence="5">
    <location>
        <begin position="36"/>
        <end position="124"/>
    </location>
</feature>
<dbReference type="GO" id="GO:0008932">
    <property type="term" value="F:lytic endotransglycosylase activity"/>
    <property type="evidence" value="ECO:0007669"/>
    <property type="project" value="UniProtKB-UniRule"/>
</dbReference>
<dbReference type="PANTHER" id="PTHR34183">
    <property type="entry name" value="ENDOLYTIC PEPTIDOGLYCAN TRANSGLYCOSYLASE RLPA"/>
    <property type="match status" value="1"/>
</dbReference>
<dbReference type="Gene3D" id="2.40.40.10">
    <property type="entry name" value="RlpA-like domain"/>
    <property type="match status" value="1"/>
</dbReference>
<feature type="chain" id="PRO_5016184522" description="Endolytic peptidoglycan transglycosylase RlpA" evidence="3">
    <location>
        <begin position="19"/>
        <end position="129"/>
    </location>
</feature>
<comment type="similarity">
    <text evidence="3 4">Belongs to the RlpA family.</text>
</comment>
<gene>
    <name evidence="3" type="primary">rlpA</name>
    <name evidence="6" type="ORF">DM484_09400</name>
</gene>
<evidence type="ECO:0000313" key="6">
    <source>
        <dbReference type="EMBL" id="PZN80777.1"/>
    </source>
</evidence>
<keyword evidence="1 3" id="KW-0456">Lyase</keyword>
<dbReference type="NCBIfam" id="TIGR00413">
    <property type="entry name" value="rlpA"/>
    <property type="match status" value="1"/>
</dbReference>
<dbReference type="PANTHER" id="PTHR34183:SF8">
    <property type="entry name" value="ENDOLYTIC PEPTIDOGLYCAN TRANSGLYCOSYLASE RLPA-RELATED"/>
    <property type="match status" value="1"/>
</dbReference>
<evidence type="ECO:0000256" key="3">
    <source>
        <dbReference type="HAMAP-Rule" id="MF_02071"/>
    </source>
</evidence>
<dbReference type="GO" id="GO:0000270">
    <property type="term" value="P:peptidoglycan metabolic process"/>
    <property type="evidence" value="ECO:0007669"/>
    <property type="project" value="UniProtKB-UniRule"/>
</dbReference>
<proteinExistence type="inferred from homology"/>
<dbReference type="HAMAP" id="MF_02071">
    <property type="entry name" value="RlpA"/>
    <property type="match status" value="1"/>
</dbReference>
<evidence type="ECO:0000256" key="2">
    <source>
        <dbReference type="ARBA" id="ARBA00023316"/>
    </source>
</evidence>
<sequence length="129" mass="13937" precursor="true">MKTLALLLAVFLPHISFAEENSFPDGENQPTSHYQQKGIASWYGPGFAGRRTASGERFNPSLHTLAHRTLRLGTLVRITNLRNHKSVIARVTDRGPFHRGRIADLSAAAASVIGLKSSGTAHVLIVALG</sequence>
<dbReference type="SUPFAM" id="SSF50685">
    <property type="entry name" value="Barwin-like endoglucanases"/>
    <property type="match status" value="1"/>
</dbReference>
<evidence type="ECO:0000256" key="4">
    <source>
        <dbReference type="RuleBase" id="RU003495"/>
    </source>
</evidence>
<organism evidence="6 7">
    <name type="scientific">Candidatus Methylumidiphilus alinenensis</name>
    <dbReference type="NCBI Taxonomy" id="2202197"/>
    <lineage>
        <taxon>Bacteria</taxon>
        <taxon>Pseudomonadati</taxon>
        <taxon>Pseudomonadota</taxon>
        <taxon>Gammaproteobacteria</taxon>
        <taxon>Methylococcales</taxon>
        <taxon>Candidatus Methylumidiphilus</taxon>
    </lineage>
</organism>
<comment type="function">
    <text evidence="3">Lytic transglycosylase with a strong preference for naked glycan strands that lack stem peptides.</text>
</comment>
<evidence type="ECO:0000256" key="1">
    <source>
        <dbReference type="ARBA" id="ARBA00023239"/>
    </source>
</evidence>
<evidence type="ECO:0000313" key="7">
    <source>
        <dbReference type="Proteomes" id="UP000249396"/>
    </source>
</evidence>
<name>A0A2W4TDE7_9GAMM</name>
<keyword evidence="3" id="KW-0732">Signal</keyword>